<dbReference type="RefSeq" id="WP_098195935.1">
    <property type="nucleotide sequence ID" value="NZ_CP023777.1"/>
</dbReference>
<dbReference type="Pfam" id="PF14076">
    <property type="entry name" value="DUF4258"/>
    <property type="match status" value="1"/>
</dbReference>
<dbReference type="Proteomes" id="UP000220133">
    <property type="component" value="Chromosome"/>
</dbReference>
<evidence type="ECO:0000313" key="2">
    <source>
        <dbReference type="Proteomes" id="UP000220133"/>
    </source>
</evidence>
<accession>A0A291R047</accession>
<evidence type="ECO:0000313" key="1">
    <source>
        <dbReference type="EMBL" id="ATL49568.1"/>
    </source>
</evidence>
<name>A0A291R047_9BACT</name>
<dbReference type="EMBL" id="CP023777">
    <property type="protein sequence ID" value="ATL49568.1"/>
    <property type="molecule type" value="Genomic_DNA"/>
</dbReference>
<organism evidence="1 2">
    <name type="scientific">Chitinophaga caeni</name>
    <dbReference type="NCBI Taxonomy" id="2029983"/>
    <lineage>
        <taxon>Bacteria</taxon>
        <taxon>Pseudomonadati</taxon>
        <taxon>Bacteroidota</taxon>
        <taxon>Chitinophagia</taxon>
        <taxon>Chitinophagales</taxon>
        <taxon>Chitinophagaceae</taxon>
        <taxon>Chitinophaga</taxon>
    </lineage>
</organism>
<keyword evidence="2" id="KW-1185">Reference proteome</keyword>
<protein>
    <recommendedName>
        <fullName evidence="3">DUF4258 domain-containing protein</fullName>
    </recommendedName>
</protein>
<evidence type="ECO:0008006" key="3">
    <source>
        <dbReference type="Google" id="ProtNLM"/>
    </source>
</evidence>
<dbReference type="AlphaFoldDB" id="A0A291R047"/>
<proteinExistence type="predicted"/>
<dbReference type="InterPro" id="IPR025354">
    <property type="entry name" value="DUF4258"/>
</dbReference>
<reference evidence="1 2" key="1">
    <citation type="submission" date="2017-10" db="EMBL/GenBank/DDBJ databases">
        <title>Paenichitinophaga pekingensis gen. nov., sp. nov., isolated from activated sludge.</title>
        <authorList>
            <person name="Jin D."/>
            <person name="Kong X."/>
            <person name="Deng Y."/>
            <person name="Bai Z."/>
        </authorList>
    </citation>
    <scope>NUCLEOTIDE SEQUENCE [LARGE SCALE GENOMIC DNA]</scope>
    <source>
        <strain evidence="1 2">13</strain>
    </source>
</reference>
<dbReference type="OrthoDB" id="669525at2"/>
<dbReference type="KEGG" id="cbae:COR50_21635"/>
<gene>
    <name evidence="1" type="ORF">COR50_21635</name>
</gene>
<sequence>MLSKNLRKVIWVPLVAVAAFFVIGKDKLAGSKPAAQQQGPATPYSKEHPYFYYTKHARCRMECRHVSEEEVAEIYREGKVNRAKSDPGDKPCPTIAKEGYSDDGQHLRIVFANCGQVIKVITCIDLEKDWTCDCQ</sequence>